<evidence type="ECO:0000313" key="2">
    <source>
        <dbReference type="EMBL" id="CAB0042905.1"/>
    </source>
</evidence>
<sequence>MAASTPSLKRNKRPATVPSEVAVVEKRATGPHLHEQFVDANNINALSSEETFTVVKGRRDRCRDAHQTEEVERRLQPPRPRQHRVCLRPDAIVVKAAGTTTYGNILRRLYAEPAFQETVGKSVQCMRRSASGVMVLQLRKGVQNASALVMELDSVLGDAATVSALSHKTSLKIRDLDECPTKEEICTALCHQLGMSNLD</sequence>
<accession>A0A6H5J000</accession>
<name>A0A6H5J000_9HYME</name>
<reference evidence="2 3" key="1">
    <citation type="submission" date="2020-02" db="EMBL/GenBank/DDBJ databases">
        <authorList>
            <person name="Ferguson B K."/>
        </authorList>
    </citation>
    <scope>NUCLEOTIDE SEQUENCE [LARGE SCALE GENOMIC DNA]</scope>
</reference>
<dbReference type="EMBL" id="CADCXV010001239">
    <property type="protein sequence ID" value="CAB0042905.1"/>
    <property type="molecule type" value="Genomic_DNA"/>
</dbReference>
<organism evidence="2 3">
    <name type="scientific">Trichogramma brassicae</name>
    <dbReference type="NCBI Taxonomy" id="86971"/>
    <lineage>
        <taxon>Eukaryota</taxon>
        <taxon>Metazoa</taxon>
        <taxon>Ecdysozoa</taxon>
        <taxon>Arthropoda</taxon>
        <taxon>Hexapoda</taxon>
        <taxon>Insecta</taxon>
        <taxon>Pterygota</taxon>
        <taxon>Neoptera</taxon>
        <taxon>Endopterygota</taxon>
        <taxon>Hymenoptera</taxon>
        <taxon>Apocrita</taxon>
        <taxon>Proctotrupomorpha</taxon>
        <taxon>Chalcidoidea</taxon>
        <taxon>Trichogrammatidae</taxon>
        <taxon>Trichogramma</taxon>
    </lineage>
</organism>
<protein>
    <submittedName>
        <fullName evidence="2">Uncharacterized protein</fullName>
    </submittedName>
</protein>
<dbReference type="OrthoDB" id="7699172at2759"/>
<dbReference type="AlphaFoldDB" id="A0A6H5J000"/>
<feature type="region of interest" description="Disordered" evidence="1">
    <location>
        <begin position="1"/>
        <end position="21"/>
    </location>
</feature>
<proteinExistence type="predicted"/>
<dbReference type="Proteomes" id="UP000479190">
    <property type="component" value="Unassembled WGS sequence"/>
</dbReference>
<keyword evidence="3" id="KW-1185">Reference proteome</keyword>
<evidence type="ECO:0000256" key="1">
    <source>
        <dbReference type="SAM" id="MobiDB-lite"/>
    </source>
</evidence>
<gene>
    <name evidence="2" type="ORF">TBRA_LOCUS14493</name>
</gene>
<evidence type="ECO:0000313" key="3">
    <source>
        <dbReference type="Proteomes" id="UP000479190"/>
    </source>
</evidence>